<feature type="transmembrane region" description="Helical" evidence="10">
    <location>
        <begin position="95"/>
        <end position="115"/>
    </location>
</feature>
<dbReference type="GO" id="GO:0009055">
    <property type="term" value="F:electron transfer activity"/>
    <property type="evidence" value="ECO:0007669"/>
    <property type="project" value="InterPro"/>
</dbReference>
<gene>
    <name evidence="12" type="primary">petD</name>
    <name evidence="12" type="ORF">Mal4_07380</name>
</gene>
<feature type="transmembrane region" description="Helical" evidence="10">
    <location>
        <begin position="416"/>
        <end position="435"/>
    </location>
</feature>
<feature type="transmembrane region" description="Helical" evidence="10">
    <location>
        <begin position="384"/>
        <end position="404"/>
    </location>
</feature>
<dbReference type="Gene3D" id="1.20.810.10">
    <property type="entry name" value="Cytochrome Bc1 Complex, Chain C"/>
    <property type="match status" value="1"/>
</dbReference>
<keyword evidence="5" id="KW-0479">Metal-binding</keyword>
<evidence type="ECO:0000256" key="7">
    <source>
        <dbReference type="ARBA" id="ARBA00022989"/>
    </source>
</evidence>
<dbReference type="InterPro" id="IPR036150">
    <property type="entry name" value="Cyt_b/b6_C_sf"/>
</dbReference>
<dbReference type="GO" id="GO:0046872">
    <property type="term" value="F:metal ion binding"/>
    <property type="evidence" value="ECO:0007669"/>
    <property type="project" value="UniProtKB-KW"/>
</dbReference>
<keyword evidence="6" id="KW-0249">Electron transport</keyword>
<dbReference type="Proteomes" id="UP000320496">
    <property type="component" value="Chromosome"/>
</dbReference>
<reference evidence="12 13" key="1">
    <citation type="submission" date="2019-02" db="EMBL/GenBank/DDBJ databases">
        <title>Deep-cultivation of Planctomycetes and their phenomic and genomic characterization uncovers novel biology.</title>
        <authorList>
            <person name="Wiegand S."/>
            <person name="Jogler M."/>
            <person name="Boedeker C."/>
            <person name="Pinto D."/>
            <person name="Vollmers J."/>
            <person name="Rivas-Marin E."/>
            <person name="Kohn T."/>
            <person name="Peeters S.H."/>
            <person name="Heuer A."/>
            <person name="Rast P."/>
            <person name="Oberbeckmann S."/>
            <person name="Bunk B."/>
            <person name="Jeske O."/>
            <person name="Meyerdierks A."/>
            <person name="Storesund J.E."/>
            <person name="Kallscheuer N."/>
            <person name="Luecker S."/>
            <person name="Lage O.M."/>
            <person name="Pohl T."/>
            <person name="Merkel B.J."/>
            <person name="Hornburger P."/>
            <person name="Mueller R.-W."/>
            <person name="Bruemmer F."/>
            <person name="Labrenz M."/>
            <person name="Spormann A.M."/>
            <person name="Op den Camp H."/>
            <person name="Overmann J."/>
            <person name="Amann R."/>
            <person name="Jetten M.S.M."/>
            <person name="Mascher T."/>
            <person name="Medema M.H."/>
            <person name="Devos D.P."/>
            <person name="Kaster A.-K."/>
            <person name="Ovreas L."/>
            <person name="Rohde M."/>
            <person name="Galperin M.Y."/>
            <person name="Jogler C."/>
        </authorList>
    </citation>
    <scope>NUCLEOTIDE SEQUENCE [LARGE SCALE GENOMIC DNA]</scope>
    <source>
        <strain evidence="12 13">Mal4</strain>
    </source>
</reference>
<evidence type="ECO:0000313" key="13">
    <source>
        <dbReference type="Proteomes" id="UP000320496"/>
    </source>
</evidence>
<dbReference type="GO" id="GO:0016020">
    <property type="term" value="C:membrane"/>
    <property type="evidence" value="ECO:0007669"/>
    <property type="project" value="UniProtKB-SubCell"/>
</dbReference>
<feature type="transmembrane region" description="Helical" evidence="10">
    <location>
        <begin position="298"/>
        <end position="321"/>
    </location>
</feature>
<feature type="transmembrane region" description="Helical" evidence="10">
    <location>
        <begin position="155"/>
        <end position="172"/>
    </location>
</feature>
<comment type="subcellular location">
    <subcellularLocation>
        <location evidence="1">Membrane</location>
        <topology evidence="1">Multi-pass membrane protein</topology>
    </subcellularLocation>
</comment>
<dbReference type="OrthoDB" id="5398501at2"/>
<dbReference type="RefSeq" id="WP_145367111.1">
    <property type="nucleotide sequence ID" value="NZ_CP036275.1"/>
</dbReference>
<feature type="transmembrane region" description="Helical" evidence="10">
    <location>
        <begin position="12"/>
        <end position="31"/>
    </location>
</feature>
<feature type="transmembrane region" description="Helical" evidence="10">
    <location>
        <begin position="203"/>
        <end position="224"/>
    </location>
</feature>
<dbReference type="Pfam" id="PF00032">
    <property type="entry name" value="Cytochrom_B_C"/>
    <property type="match status" value="1"/>
</dbReference>
<keyword evidence="2" id="KW-0813">Transport</keyword>
<feature type="transmembrane region" description="Helical" evidence="10">
    <location>
        <begin position="124"/>
        <end position="143"/>
    </location>
</feature>
<keyword evidence="13" id="KW-1185">Reference proteome</keyword>
<protein>
    <submittedName>
        <fullName evidence="12">Cytochrome b6-f complex subunit 4</fullName>
    </submittedName>
</protein>
<keyword evidence="3" id="KW-0349">Heme</keyword>
<evidence type="ECO:0000256" key="5">
    <source>
        <dbReference type="ARBA" id="ARBA00022723"/>
    </source>
</evidence>
<evidence type="ECO:0000256" key="10">
    <source>
        <dbReference type="SAM" id="Phobius"/>
    </source>
</evidence>
<dbReference type="KEGG" id="mri:Mal4_07380"/>
<dbReference type="InterPro" id="IPR005798">
    <property type="entry name" value="Cyt_b/b6_C"/>
</dbReference>
<proteinExistence type="predicted"/>
<evidence type="ECO:0000256" key="8">
    <source>
        <dbReference type="ARBA" id="ARBA00023004"/>
    </source>
</evidence>
<feature type="transmembrane region" description="Helical" evidence="10">
    <location>
        <begin position="261"/>
        <end position="278"/>
    </location>
</feature>
<dbReference type="AlphaFoldDB" id="A0A517Z1T3"/>
<evidence type="ECO:0000256" key="4">
    <source>
        <dbReference type="ARBA" id="ARBA00022692"/>
    </source>
</evidence>
<feature type="domain" description="Cytochrome b/b6 C-terminal region profile" evidence="11">
    <location>
        <begin position="232"/>
        <end position="311"/>
    </location>
</feature>
<evidence type="ECO:0000313" key="12">
    <source>
        <dbReference type="EMBL" id="QDU36452.1"/>
    </source>
</evidence>
<keyword evidence="9 10" id="KW-0472">Membrane</keyword>
<accession>A0A517Z1T3</accession>
<dbReference type="InterPro" id="IPR027387">
    <property type="entry name" value="Cytb/b6-like_sf"/>
</dbReference>
<evidence type="ECO:0000256" key="2">
    <source>
        <dbReference type="ARBA" id="ARBA00022448"/>
    </source>
</evidence>
<sequence>MNPHPDLTTDVIRGLGWMYLVLAVMNVGWTVRSYQRDGYFESFMGIRHMPKAALWAVYTAILLLIAVAHLTTTAAADEFFLRLVSSIKDPIDVVVANPISFFGLSIALFVALIMLREWLTRPTVGWVLLNLSLLATAVSMTDYDFRQIVGKPDNVPIVGLLFLVGYFTWLYFRKANDNDRRLEQGKPLHEEELNEQVLVWPDLVYTEMICMLLLTALLIFWGVALQAPLEEPASAVKTPNPSKAPWYFLGLQEMLVYFDPWMAGVVLPTVILLGLMAIPYIDFNKKGNGYYCFNDRKFAVITFLFGFLPLWIGMIILGTFLRGPNWNMFGPYEYWDVHKLELLNNNNLSDYFWTDLLRQPLPRPTADDTVLSATGIILTREAPGILLVLGYLLLLPPLMAATVFRSFFAKMGFLRFMVLANLVLFMASLPLKMAARWAFQLKYIVAIPEWFFNI</sequence>
<dbReference type="EMBL" id="CP036275">
    <property type="protein sequence ID" value="QDU36452.1"/>
    <property type="molecule type" value="Genomic_DNA"/>
</dbReference>
<name>A0A517Z1T3_9PLAN</name>
<keyword evidence="4 10" id="KW-0812">Transmembrane</keyword>
<organism evidence="12 13">
    <name type="scientific">Maioricimonas rarisocia</name>
    <dbReference type="NCBI Taxonomy" id="2528026"/>
    <lineage>
        <taxon>Bacteria</taxon>
        <taxon>Pseudomonadati</taxon>
        <taxon>Planctomycetota</taxon>
        <taxon>Planctomycetia</taxon>
        <taxon>Planctomycetales</taxon>
        <taxon>Planctomycetaceae</taxon>
        <taxon>Maioricimonas</taxon>
    </lineage>
</organism>
<keyword evidence="8" id="KW-0408">Iron</keyword>
<evidence type="ECO:0000256" key="6">
    <source>
        <dbReference type="ARBA" id="ARBA00022982"/>
    </source>
</evidence>
<dbReference type="GO" id="GO:0016491">
    <property type="term" value="F:oxidoreductase activity"/>
    <property type="evidence" value="ECO:0007669"/>
    <property type="project" value="InterPro"/>
</dbReference>
<dbReference type="SUPFAM" id="SSF81648">
    <property type="entry name" value="a domain/subunit of cytochrome bc1 complex (Ubiquinol-cytochrome c reductase)"/>
    <property type="match status" value="1"/>
</dbReference>
<keyword evidence="7 10" id="KW-1133">Transmembrane helix</keyword>
<evidence type="ECO:0000256" key="1">
    <source>
        <dbReference type="ARBA" id="ARBA00004141"/>
    </source>
</evidence>
<evidence type="ECO:0000256" key="3">
    <source>
        <dbReference type="ARBA" id="ARBA00022617"/>
    </source>
</evidence>
<evidence type="ECO:0000259" key="11">
    <source>
        <dbReference type="Pfam" id="PF00032"/>
    </source>
</evidence>
<evidence type="ECO:0000256" key="9">
    <source>
        <dbReference type="ARBA" id="ARBA00023136"/>
    </source>
</evidence>
<feature type="transmembrane region" description="Helical" evidence="10">
    <location>
        <begin position="52"/>
        <end position="75"/>
    </location>
</feature>